<dbReference type="RefSeq" id="XP_056539966.1">
    <property type="nucleotide sequence ID" value="XM_056690201.1"/>
</dbReference>
<dbReference type="AlphaFoldDB" id="A0A9W9HT93"/>
<feature type="region of interest" description="Disordered" evidence="1">
    <location>
        <begin position="168"/>
        <end position="233"/>
    </location>
</feature>
<sequence length="477" mass="53516">MRSMRAPLGSIDTRLRMTDSLPDGCPSPFFASVIAFDDLPQRDILPLDDPGFPEPKLKQTVQFASNESYKAVYGRDSGKRYPRLELDVAMDKYHLLDGFAETGNPQNTPASNSGGDSPKDPGRYVDTQSLRTSSAPQLQPLAFEWLDGKSEEDRAYFDGEKTDNRALTLKRRFPVDDDPRSSSTLIPLQDMHQTTDPDSSEKLEGTTPPTRCVRFSPPTEPSPNQYSPRSNRPIPTVERKVDYIASHRQQKQFEKWRGPNRALAQRVSPYRSLPKVAKVLEQPLDRQPEIRFFSLSPLPYHQGDPTDSANQINPSQDSLVYRVPENAKAVTTDAADVNDGTPSHQMSDLVALSFSIYRIRHPGKRSARAMSANVFQVQMTSTPFPASTSTREGEEAKHVVSRMALEDLVFHTYVVVPALITRIPVMIWSMVKRVGDSRIGTIILYLEKMFWSVVIALFLAILAKMRRSGSGFRTARA</sequence>
<feature type="transmembrane region" description="Helical" evidence="2">
    <location>
        <begin position="442"/>
        <end position="463"/>
    </location>
</feature>
<name>A0A9W9HT93_9EURO</name>
<protein>
    <submittedName>
        <fullName evidence="3">Uncharacterized protein</fullName>
    </submittedName>
</protein>
<accession>A0A9W9HT93</accession>
<organism evidence="3 4">
    <name type="scientific">Penicillium canariense</name>
    <dbReference type="NCBI Taxonomy" id="189055"/>
    <lineage>
        <taxon>Eukaryota</taxon>
        <taxon>Fungi</taxon>
        <taxon>Dikarya</taxon>
        <taxon>Ascomycota</taxon>
        <taxon>Pezizomycotina</taxon>
        <taxon>Eurotiomycetes</taxon>
        <taxon>Eurotiomycetidae</taxon>
        <taxon>Eurotiales</taxon>
        <taxon>Aspergillaceae</taxon>
        <taxon>Penicillium</taxon>
    </lineage>
</organism>
<gene>
    <name evidence="3" type="ORF">N7482_008077</name>
</gene>
<evidence type="ECO:0000256" key="2">
    <source>
        <dbReference type="SAM" id="Phobius"/>
    </source>
</evidence>
<dbReference type="GeneID" id="81429377"/>
<keyword evidence="4" id="KW-1185">Reference proteome</keyword>
<proteinExistence type="predicted"/>
<dbReference type="Proteomes" id="UP001149163">
    <property type="component" value="Unassembled WGS sequence"/>
</dbReference>
<evidence type="ECO:0000256" key="1">
    <source>
        <dbReference type="SAM" id="MobiDB-lite"/>
    </source>
</evidence>
<keyword evidence="2" id="KW-1133">Transmembrane helix</keyword>
<feature type="compositionally biased region" description="Polar residues" evidence="1">
    <location>
        <begin position="126"/>
        <end position="136"/>
    </location>
</feature>
<feature type="compositionally biased region" description="Polar residues" evidence="1">
    <location>
        <begin position="181"/>
        <end position="192"/>
    </location>
</feature>
<comment type="caution">
    <text evidence="3">The sequence shown here is derived from an EMBL/GenBank/DDBJ whole genome shotgun (WGS) entry which is preliminary data.</text>
</comment>
<dbReference type="EMBL" id="JAPQKN010000006">
    <property type="protein sequence ID" value="KAJ5156977.1"/>
    <property type="molecule type" value="Genomic_DNA"/>
</dbReference>
<feature type="compositionally biased region" description="Polar residues" evidence="1">
    <location>
        <begin position="103"/>
        <end position="115"/>
    </location>
</feature>
<keyword evidence="2" id="KW-0472">Membrane</keyword>
<feature type="transmembrane region" description="Helical" evidence="2">
    <location>
        <begin position="408"/>
        <end position="430"/>
    </location>
</feature>
<feature type="region of interest" description="Disordered" evidence="1">
    <location>
        <begin position="99"/>
        <end position="136"/>
    </location>
</feature>
<evidence type="ECO:0000313" key="3">
    <source>
        <dbReference type="EMBL" id="KAJ5156977.1"/>
    </source>
</evidence>
<evidence type="ECO:0000313" key="4">
    <source>
        <dbReference type="Proteomes" id="UP001149163"/>
    </source>
</evidence>
<reference evidence="3" key="1">
    <citation type="submission" date="2022-11" db="EMBL/GenBank/DDBJ databases">
        <authorList>
            <person name="Petersen C."/>
        </authorList>
    </citation>
    <scope>NUCLEOTIDE SEQUENCE</scope>
    <source>
        <strain evidence="3">IBT 26290</strain>
    </source>
</reference>
<keyword evidence="2" id="KW-0812">Transmembrane</keyword>
<feature type="compositionally biased region" description="Basic and acidic residues" evidence="1">
    <location>
        <begin position="193"/>
        <end position="204"/>
    </location>
</feature>
<dbReference type="OrthoDB" id="4306135at2759"/>
<reference evidence="3" key="2">
    <citation type="journal article" date="2023" name="IMA Fungus">
        <title>Comparative genomic study of the Penicillium genus elucidates a diverse pangenome and 15 lateral gene transfer events.</title>
        <authorList>
            <person name="Petersen C."/>
            <person name="Sorensen T."/>
            <person name="Nielsen M.R."/>
            <person name="Sondergaard T.E."/>
            <person name="Sorensen J.L."/>
            <person name="Fitzpatrick D.A."/>
            <person name="Frisvad J.C."/>
            <person name="Nielsen K.L."/>
        </authorList>
    </citation>
    <scope>NUCLEOTIDE SEQUENCE</scope>
    <source>
        <strain evidence="3">IBT 26290</strain>
    </source>
</reference>